<gene>
    <name evidence="3" type="ORF">dnm_042340</name>
</gene>
<organism evidence="3 4">
    <name type="scientific">Desulfonema magnum</name>
    <dbReference type="NCBI Taxonomy" id="45655"/>
    <lineage>
        <taxon>Bacteria</taxon>
        <taxon>Pseudomonadati</taxon>
        <taxon>Thermodesulfobacteriota</taxon>
        <taxon>Desulfobacteria</taxon>
        <taxon>Desulfobacterales</taxon>
        <taxon>Desulfococcaceae</taxon>
        <taxon>Desulfonema</taxon>
    </lineage>
</organism>
<dbReference type="Pfam" id="PF08378">
    <property type="entry name" value="NERD"/>
    <property type="match status" value="1"/>
</dbReference>
<evidence type="ECO:0000313" key="4">
    <source>
        <dbReference type="Proteomes" id="UP000663722"/>
    </source>
</evidence>
<protein>
    <submittedName>
        <fullName evidence="3">Nuclease-related NERD domain-containing protein</fullName>
    </submittedName>
</protein>
<evidence type="ECO:0000259" key="2">
    <source>
        <dbReference type="Pfam" id="PF08378"/>
    </source>
</evidence>
<evidence type="ECO:0000313" key="3">
    <source>
        <dbReference type="EMBL" id="QTA88193.1"/>
    </source>
</evidence>
<dbReference type="KEGG" id="dmm:dnm_042340"/>
<sequence>MSVELCICNEFDTSYEREALHRFVNNMGVRFGDTDTLCLILANYVIGGRQVDLTVLKKDAIVVIELKECKDPFKAYENKDWITDRGHKIGSNGLNPFNQIRQYRIRWFELLKENRDRFRCLRTAQNDRPFWYVKGFVAVSPSLHNDTVNKISKDSWWFRLCGLNELDRIIGFETNKWMNFSDDELRFIATELLSLKKPKNITPSAEIHKLEEQLRQSADGLLRILQTKDEKIVELEEAAELLNKKIQEQDELILQLRQNKEQMNSEIQEKDKLLIQFRQDNEGSDKEAHQISIEIQNYKDKIHKLEVAARQQEEIIQKKANAQFHFVTKHMLFSDNTLNNKQKTSRLMKLSQKLGIGRNQAIHIIKQTIQKGKTNT</sequence>
<name>A0A975BMG1_9BACT</name>
<accession>A0A975BMG1</accession>
<dbReference type="EMBL" id="CP061800">
    <property type="protein sequence ID" value="QTA88193.1"/>
    <property type="molecule type" value="Genomic_DNA"/>
</dbReference>
<reference evidence="3" key="1">
    <citation type="journal article" date="2021" name="Microb. Physiol.">
        <title>Proteogenomic Insights into the Physiology of Marine, Sulfate-Reducing, Filamentous Desulfonema limicola and Desulfonema magnum.</title>
        <authorList>
            <person name="Schnaars V."/>
            <person name="Wohlbrand L."/>
            <person name="Scheve S."/>
            <person name="Hinrichs C."/>
            <person name="Reinhardt R."/>
            <person name="Rabus R."/>
        </authorList>
    </citation>
    <scope>NUCLEOTIDE SEQUENCE</scope>
    <source>
        <strain evidence="3">4be13</strain>
    </source>
</reference>
<dbReference type="AlphaFoldDB" id="A0A975BMG1"/>
<feature type="coiled-coil region" evidence="1">
    <location>
        <begin position="225"/>
        <end position="315"/>
    </location>
</feature>
<feature type="domain" description="NERD" evidence="2">
    <location>
        <begin position="38"/>
        <end position="111"/>
    </location>
</feature>
<proteinExistence type="predicted"/>
<dbReference type="RefSeq" id="WP_207683069.1">
    <property type="nucleotide sequence ID" value="NZ_CP061800.1"/>
</dbReference>
<keyword evidence="4" id="KW-1185">Reference proteome</keyword>
<evidence type="ECO:0000256" key="1">
    <source>
        <dbReference type="SAM" id="Coils"/>
    </source>
</evidence>
<dbReference type="InterPro" id="IPR011528">
    <property type="entry name" value="NERD"/>
</dbReference>
<dbReference type="Proteomes" id="UP000663722">
    <property type="component" value="Chromosome"/>
</dbReference>
<keyword evidence="1" id="KW-0175">Coiled coil</keyword>